<evidence type="ECO:0000313" key="2">
    <source>
        <dbReference type="Proteomes" id="UP000663882"/>
    </source>
</evidence>
<organism evidence="1 2">
    <name type="scientific">Rotaria sordida</name>
    <dbReference type="NCBI Taxonomy" id="392033"/>
    <lineage>
        <taxon>Eukaryota</taxon>
        <taxon>Metazoa</taxon>
        <taxon>Spiralia</taxon>
        <taxon>Gnathifera</taxon>
        <taxon>Rotifera</taxon>
        <taxon>Eurotatoria</taxon>
        <taxon>Bdelloidea</taxon>
        <taxon>Philodinida</taxon>
        <taxon>Philodinidae</taxon>
        <taxon>Rotaria</taxon>
    </lineage>
</organism>
<comment type="caution">
    <text evidence="1">The sequence shown here is derived from an EMBL/GenBank/DDBJ whole genome shotgun (WGS) entry which is preliminary data.</text>
</comment>
<proteinExistence type="predicted"/>
<gene>
    <name evidence="1" type="ORF">RFH988_LOCUS6667</name>
</gene>
<evidence type="ECO:0000313" key="1">
    <source>
        <dbReference type="EMBL" id="CAF0855117.1"/>
    </source>
</evidence>
<accession>A0A813WFB1</accession>
<name>A0A813WFB1_9BILA</name>
<dbReference type="OrthoDB" id="10013082at2759"/>
<sequence>MTTIDDIVFDENYSHATHRFLLLDDHSTNRIGPLSVIPLPNALLMTFIHVFRNLIQCQQYIINDNQKMTTLFISNRNIIDWDNRFDENDNNIDNIHIFCDTYYDYIKMKRWDGCCKRKIQGVHLSEEVDYTLLKLGVNYIHSILPHFRGDPGLCRKFCADARQLIGALDKYFANQMDKLDGSWSAAELHTMGYLISD</sequence>
<reference evidence="1" key="1">
    <citation type="submission" date="2021-02" db="EMBL/GenBank/DDBJ databases">
        <authorList>
            <person name="Nowell W R."/>
        </authorList>
    </citation>
    <scope>NUCLEOTIDE SEQUENCE</scope>
</reference>
<protein>
    <submittedName>
        <fullName evidence="1">Uncharacterized protein</fullName>
    </submittedName>
</protein>
<dbReference type="Proteomes" id="UP000663882">
    <property type="component" value="Unassembled WGS sequence"/>
</dbReference>
<dbReference type="EMBL" id="CAJNOO010000203">
    <property type="protein sequence ID" value="CAF0855117.1"/>
    <property type="molecule type" value="Genomic_DNA"/>
</dbReference>
<dbReference type="AlphaFoldDB" id="A0A813WFB1"/>